<reference evidence="1 2" key="1">
    <citation type="journal article" date="2018" name="Sci. Rep.">
        <title>Genomic signatures of local adaptation to the degree of environmental predictability in rotifers.</title>
        <authorList>
            <person name="Franch-Gras L."/>
            <person name="Hahn C."/>
            <person name="Garcia-Roger E.M."/>
            <person name="Carmona M.J."/>
            <person name="Serra M."/>
            <person name="Gomez A."/>
        </authorList>
    </citation>
    <scope>NUCLEOTIDE SEQUENCE [LARGE SCALE GENOMIC DNA]</scope>
    <source>
        <strain evidence="1">HYR1</strain>
    </source>
</reference>
<accession>A0A3M7RUK0</accession>
<dbReference type="Proteomes" id="UP000276133">
    <property type="component" value="Unassembled WGS sequence"/>
</dbReference>
<gene>
    <name evidence="1" type="ORF">BpHYR1_016478</name>
</gene>
<name>A0A3M7RUK0_BRAPC</name>
<comment type="caution">
    <text evidence="1">The sequence shown here is derived from an EMBL/GenBank/DDBJ whole genome shotgun (WGS) entry which is preliminary data.</text>
</comment>
<proteinExistence type="predicted"/>
<evidence type="ECO:0000313" key="1">
    <source>
        <dbReference type="EMBL" id="RNA27028.1"/>
    </source>
</evidence>
<sequence>MISRKQNIKISDWSFLDMFHRETVHILGSSFHSIPFQHSVVAFCVLVNQITLQDFDLFQKYENYNLNGTYYVRIFLKSHNMVFFNLINDKRKKNRNFNLKLSKLD</sequence>
<protein>
    <submittedName>
        <fullName evidence="1">Uncharacterized protein</fullName>
    </submittedName>
</protein>
<dbReference type="EMBL" id="REGN01002613">
    <property type="protein sequence ID" value="RNA27028.1"/>
    <property type="molecule type" value="Genomic_DNA"/>
</dbReference>
<dbReference type="AlphaFoldDB" id="A0A3M7RUK0"/>
<organism evidence="1 2">
    <name type="scientific">Brachionus plicatilis</name>
    <name type="common">Marine rotifer</name>
    <name type="synonym">Brachionus muelleri</name>
    <dbReference type="NCBI Taxonomy" id="10195"/>
    <lineage>
        <taxon>Eukaryota</taxon>
        <taxon>Metazoa</taxon>
        <taxon>Spiralia</taxon>
        <taxon>Gnathifera</taxon>
        <taxon>Rotifera</taxon>
        <taxon>Eurotatoria</taxon>
        <taxon>Monogononta</taxon>
        <taxon>Pseudotrocha</taxon>
        <taxon>Ploima</taxon>
        <taxon>Brachionidae</taxon>
        <taxon>Brachionus</taxon>
    </lineage>
</organism>
<keyword evidence="2" id="KW-1185">Reference proteome</keyword>
<evidence type="ECO:0000313" key="2">
    <source>
        <dbReference type="Proteomes" id="UP000276133"/>
    </source>
</evidence>